<feature type="region of interest" description="Disordered" evidence="3">
    <location>
        <begin position="56"/>
        <end position="84"/>
    </location>
</feature>
<comment type="subcellular location">
    <subcellularLocation>
        <location evidence="1">Membrane</location>
        <topology evidence="1">Single-pass membrane protein</topology>
    </subcellularLocation>
</comment>
<feature type="compositionally biased region" description="Low complexity" evidence="3">
    <location>
        <begin position="1487"/>
        <end position="1499"/>
    </location>
</feature>
<evidence type="ECO:0000313" key="7">
    <source>
        <dbReference type="WBParaSite" id="maker-uti_cns_0005525-snap-gene-0.2-mRNA-1"/>
    </source>
</evidence>
<accession>A0A1I8HE86</accession>
<feature type="domain" description="Protein kinase" evidence="4">
    <location>
        <begin position="730"/>
        <end position="1030"/>
    </location>
</feature>
<dbReference type="InterPro" id="IPR000719">
    <property type="entry name" value="Prot_kinase_dom"/>
</dbReference>
<keyword evidence="6" id="KW-1185">Reference proteome</keyword>
<dbReference type="PROSITE" id="PS50125">
    <property type="entry name" value="GUANYLATE_CYCLASE_2"/>
    <property type="match status" value="1"/>
</dbReference>
<dbReference type="GO" id="GO:0009190">
    <property type="term" value="P:cyclic nucleotide biosynthetic process"/>
    <property type="evidence" value="ECO:0007669"/>
    <property type="project" value="InterPro"/>
</dbReference>
<evidence type="ECO:0000259" key="4">
    <source>
        <dbReference type="PROSITE" id="PS50011"/>
    </source>
</evidence>
<keyword evidence="2" id="KW-0456">Lyase</keyword>
<dbReference type="SUPFAM" id="SSF53850">
    <property type="entry name" value="Periplasmic binding protein-like II"/>
    <property type="match status" value="1"/>
</dbReference>
<dbReference type="Gene3D" id="3.40.190.10">
    <property type="entry name" value="Periplasmic binding protein-like II"/>
    <property type="match status" value="2"/>
</dbReference>
<dbReference type="InterPro" id="IPR011009">
    <property type="entry name" value="Kinase-like_dom_sf"/>
</dbReference>
<feature type="compositionally biased region" description="Low complexity" evidence="3">
    <location>
        <begin position="68"/>
        <end position="84"/>
    </location>
</feature>
<feature type="region of interest" description="Disordered" evidence="3">
    <location>
        <begin position="1652"/>
        <end position="1672"/>
    </location>
</feature>
<dbReference type="GO" id="GO:0016020">
    <property type="term" value="C:membrane"/>
    <property type="evidence" value="ECO:0007669"/>
    <property type="project" value="UniProtKB-SubCell"/>
</dbReference>
<dbReference type="Gene3D" id="2.30.29.30">
    <property type="entry name" value="Pleckstrin-homology domain (PH domain)/Phosphotyrosine-binding domain (PTB)"/>
    <property type="match status" value="1"/>
</dbReference>
<dbReference type="GO" id="GO:0004672">
    <property type="term" value="F:protein kinase activity"/>
    <property type="evidence" value="ECO:0007669"/>
    <property type="project" value="InterPro"/>
</dbReference>
<dbReference type="PANTHER" id="PTHR42996:SF1">
    <property type="entry name" value="PHOSPHATE-BINDING PROTEIN PSTS"/>
    <property type="match status" value="1"/>
</dbReference>
<dbReference type="GO" id="GO:0016829">
    <property type="term" value="F:lyase activity"/>
    <property type="evidence" value="ECO:0007669"/>
    <property type="project" value="UniProtKB-KW"/>
</dbReference>
<evidence type="ECO:0000256" key="1">
    <source>
        <dbReference type="ARBA" id="ARBA00004167"/>
    </source>
</evidence>
<feature type="region of interest" description="Disordered" evidence="3">
    <location>
        <begin position="1356"/>
        <end position="1392"/>
    </location>
</feature>
<protein>
    <submittedName>
        <fullName evidence="7">Guanylate cyclase</fullName>
    </submittedName>
</protein>
<organism evidence="6 7">
    <name type="scientific">Macrostomum lignano</name>
    <dbReference type="NCBI Taxonomy" id="282301"/>
    <lineage>
        <taxon>Eukaryota</taxon>
        <taxon>Metazoa</taxon>
        <taxon>Spiralia</taxon>
        <taxon>Lophotrochozoa</taxon>
        <taxon>Platyhelminthes</taxon>
        <taxon>Rhabditophora</taxon>
        <taxon>Macrostomorpha</taxon>
        <taxon>Macrostomida</taxon>
        <taxon>Macrostomidae</taxon>
        <taxon>Macrostomum</taxon>
    </lineage>
</organism>
<dbReference type="GO" id="GO:0005524">
    <property type="term" value="F:ATP binding"/>
    <property type="evidence" value="ECO:0007669"/>
    <property type="project" value="InterPro"/>
</dbReference>
<evidence type="ECO:0000256" key="3">
    <source>
        <dbReference type="SAM" id="MobiDB-lite"/>
    </source>
</evidence>
<feature type="compositionally biased region" description="Basic residues" evidence="3">
    <location>
        <begin position="1375"/>
        <end position="1384"/>
    </location>
</feature>
<dbReference type="WBParaSite" id="maker-uti_cns_0005525-snap-gene-0.2-mRNA-1">
    <property type="protein sequence ID" value="maker-uti_cns_0005525-snap-gene-0.2-mRNA-1"/>
    <property type="gene ID" value="maker-uti_cns_0005525-snap-gene-0.2"/>
</dbReference>
<evidence type="ECO:0000256" key="2">
    <source>
        <dbReference type="ARBA" id="ARBA00023239"/>
    </source>
</evidence>
<dbReference type="SUPFAM" id="SSF56112">
    <property type="entry name" value="Protein kinase-like (PK-like)"/>
    <property type="match status" value="1"/>
</dbReference>
<dbReference type="InterPro" id="IPR050962">
    <property type="entry name" value="Phosphate-bind_PstS"/>
</dbReference>
<dbReference type="InterPro" id="IPR011993">
    <property type="entry name" value="PH-like_dom_sf"/>
</dbReference>
<evidence type="ECO:0000259" key="5">
    <source>
        <dbReference type="PROSITE" id="PS50125"/>
    </source>
</evidence>
<feature type="domain" description="Guanylate cyclase" evidence="5">
    <location>
        <begin position="1100"/>
        <end position="1234"/>
    </location>
</feature>
<dbReference type="SUPFAM" id="SSF55073">
    <property type="entry name" value="Nucleotide cyclase"/>
    <property type="match status" value="1"/>
</dbReference>
<feature type="compositionally biased region" description="Acidic residues" evidence="3">
    <location>
        <begin position="1435"/>
        <end position="1448"/>
    </location>
</feature>
<name>A0A1I8HE86_9PLAT</name>
<dbReference type="InterPro" id="IPR001054">
    <property type="entry name" value="A/G_cyclase"/>
</dbReference>
<feature type="region of interest" description="Disordered" evidence="3">
    <location>
        <begin position="1435"/>
        <end position="1499"/>
    </location>
</feature>
<dbReference type="Gene3D" id="3.30.70.1230">
    <property type="entry name" value="Nucleotide cyclase"/>
    <property type="match status" value="1"/>
</dbReference>
<dbReference type="Pfam" id="PF00069">
    <property type="entry name" value="Pkinase"/>
    <property type="match status" value="1"/>
</dbReference>
<dbReference type="PROSITE" id="PS50011">
    <property type="entry name" value="PROTEIN_KINASE_DOM"/>
    <property type="match status" value="1"/>
</dbReference>
<dbReference type="PANTHER" id="PTHR42996">
    <property type="entry name" value="PHOSPHATE-BINDING PROTEIN PSTS"/>
    <property type="match status" value="1"/>
</dbReference>
<evidence type="ECO:0000313" key="6">
    <source>
        <dbReference type="Proteomes" id="UP000095280"/>
    </source>
</evidence>
<reference evidence="7" key="1">
    <citation type="submission" date="2016-11" db="UniProtKB">
        <authorList>
            <consortium name="WormBaseParasite"/>
        </authorList>
    </citation>
    <scope>IDENTIFICATION</scope>
</reference>
<proteinExistence type="predicted"/>
<dbReference type="Proteomes" id="UP000095280">
    <property type="component" value="Unplaced"/>
</dbReference>
<dbReference type="GO" id="GO:0035556">
    <property type="term" value="P:intracellular signal transduction"/>
    <property type="evidence" value="ECO:0007669"/>
    <property type="project" value="InterPro"/>
</dbReference>
<dbReference type="InterPro" id="IPR029787">
    <property type="entry name" value="Nucleotide_cyclase"/>
</dbReference>
<feature type="compositionally biased region" description="Low complexity" evidence="3">
    <location>
        <begin position="1280"/>
        <end position="1312"/>
    </location>
</feature>
<sequence>FTWASNCSFIDALVARYPRLRRRFDGAVRLWRALPTDQQLGSVQVSEDVEKYILPASEDDGTSGVGGSASPASPSEPSPTQQQQFAQAFSLPASEVPLARWRGGKRCAIVCKDGERSLPLPSWLKHGKLFLTRSFLCFERSKDRGKAKKRNLVIPLTMIRWLKKVILYTLQQQRRLKADLFQNFLNAAVLLQTKPFAWLPGGGMSIEVQIFGVEKSLTFGAIIGRDEVFESLMEAGKRAGLAWAAGVAPADAQQQPPQADPQLVQSVNQALLSDSAVLLNMVGMVTVIAAGSAEAITVRGSGATFPQNVYIAVCDRYSAHRSAWADVSIVYSGRHRPAQFPAGLQQPGRPDYQLFAGSDSIMKDSEYSSYPESQMFPTLAGAVAVAYHPPSFGATRLRLTRQTLVDIYMGKTSHWDSPGIVNANPNSSLPHNPIRPMARMDKSGSTAVFTQALSSFSAEWKAKYGEFERELNKVTWRHPDWNNSVVEFFAQGTDGLTALLSSLRNSIAYISASDLRLNDESLVSLALIENANGSFVDASQPASVQAAMDFYANTMDSRLTGHLIDAQNPDAYPIATYTYFIIKMNMTARCDEATEFYGFLNWFYTDPEPASIIRANNFVPLSNAVRQKVRTQVLDKAACGGRLLRELWLEKRRREQTEAESRNSSWMAPTLASVGVGLLVAGGLGAYIARQSYVQWKLLNQDLWLVPIEEIMFFAPRSRGRNRSMRSFRMDDSDTISVGTQMTEDEAESEEDYDADTVLQWPGKFREASVGVRLLQTQRSQERLDISTKKLLQWMMDRVHHNNVAAFHGLTQVERDFFVVSEYCERGPLSKVVHNPKLDLAPAVKGSIVMDICQAVSYLHSQGIVHGMLRTSACLMDSKWTVKLADWEYLMYYSTTTRAVKDARPAIQYVRDAILGEYPSEQQVLDFDIYVAPEILRSELQWPPDQSSDIYSCAVIFYEIFTRSIPFASYREDLSNARDLLTAIVKNSLRPDQLQDIPITFRQVLETSWSDDPRVRPSAENLTKLVKKCFPRRKNMMQSMFDSLESEHLLLENEMLALNSAMEEQRDSYQAMIRSNLPEFYASRLLNDQPFQPEYKRLAGVLFVRLDGLVCLSDVNRPFEVNAVSNAHYHVFNSIAASYKDVHMRHAFGDLFLPLDAASAILLRLAEHLIRLVRCGGVHVNDDADCGNGGGVASPPMAACAGLHCGPVSIGVITSGVPALFAGGGALHVALQLALSAEKHQVHASETVRRALAGETDANEEPETVAPSEPEQPTDEAAKLEAAMEAAEGAAQEMGNGADGEAAESAAADQAETPPPIPQPEPKSATAAAKVAAAAAATAAAAANAAATAAATAAAAASGTSPPPGLEAAGEKSSGRKKKKKKKEQQKLHFEKRLCPASDGKFVTTYCISSVSDEAEDSMLLEAGDALIPSDVEADADADADAGSDEEANPSWGAQRLRGTARSPPPAPALGSRRYRLHAAARDSDESAAAAAAASPDRVTVTVVDEVRPPTPPLPSTRPAATEAQKLLPRSLQKARLTGSGSEAAPFRIFMSSESLEMSALGPAQRSNGTAARKSILSRSAGTNGSANVKKKVLSFCDDTAIAVVIEEGATNRAFIEDSVEDDAEGSLCYFSRQSVSSGGWRLHFTKRRLLSPDSEDASGGPERNRPLLDGSPSIRLSNPLRSFSAVALKPGPLSKACQWPQTLGKSTVLGLASLRDRRQSNSTGACFTAEPAANQQYWGLLHCGTGGKPTVLGLASLRNRRQTNCTGACFTADRRQTNCTGACFTAGPAANQLYWGLLHCGTGGKATVLGLASLRDKATAGLRDGGKPTVLGLASLRDRRQTNCTARALTSTDSKAARNEFDPLNQ</sequence>
<feature type="region of interest" description="Disordered" evidence="3">
    <location>
        <begin position="1253"/>
        <end position="1325"/>
    </location>
</feature>
<dbReference type="Gene3D" id="1.10.510.10">
    <property type="entry name" value="Transferase(Phosphotransferase) domain 1"/>
    <property type="match status" value="1"/>
</dbReference>